<feature type="domain" description="Soluble ligand binding" evidence="4">
    <location>
        <begin position="141"/>
        <end position="172"/>
    </location>
</feature>
<dbReference type="GO" id="GO:0015159">
    <property type="term" value="F:polysaccharide transmembrane transporter activity"/>
    <property type="evidence" value="ECO:0007669"/>
    <property type="project" value="InterPro"/>
</dbReference>
<reference evidence="5 6" key="1">
    <citation type="journal article" date="2014" name="ISME J.">
        <title>Ecophysiology of Thioploca ingrica as revealed by the complete genome sequence supplemented with proteomic evidence.</title>
        <authorList>
            <person name="Kojima H."/>
            <person name="Ogura Y."/>
            <person name="Yamamoto N."/>
            <person name="Togashi T."/>
            <person name="Mori H."/>
            <person name="Watanabe T."/>
            <person name="Nemoto F."/>
            <person name="Kurokawa K."/>
            <person name="Hayashi T."/>
            <person name="Fukui M."/>
        </authorList>
    </citation>
    <scope>NUCLEOTIDE SEQUENCE [LARGE SCALE GENOMIC DNA]</scope>
</reference>
<feature type="domain" description="Soluble ligand binding" evidence="4">
    <location>
        <begin position="233"/>
        <end position="279"/>
    </location>
</feature>
<dbReference type="Pfam" id="PF02563">
    <property type="entry name" value="Poly_export"/>
    <property type="match status" value="1"/>
</dbReference>
<feature type="coiled-coil region" evidence="2">
    <location>
        <begin position="339"/>
        <end position="369"/>
    </location>
</feature>
<dbReference type="STRING" id="40754.THII_1326"/>
<feature type="domain" description="Polysaccharide export protein N-terminal" evidence="3">
    <location>
        <begin position="59"/>
        <end position="131"/>
    </location>
</feature>
<organism evidence="5 6">
    <name type="scientific">Thioploca ingrica</name>
    <dbReference type="NCBI Taxonomy" id="40754"/>
    <lineage>
        <taxon>Bacteria</taxon>
        <taxon>Pseudomonadati</taxon>
        <taxon>Pseudomonadota</taxon>
        <taxon>Gammaproteobacteria</taxon>
        <taxon>Thiotrichales</taxon>
        <taxon>Thiotrichaceae</taxon>
        <taxon>Thioploca</taxon>
    </lineage>
</organism>
<keyword evidence="1" id="KW-0732">Signal</keyword>
<dbReference type="Proteomes" id="UP000031623">
    <property type="component" value="Chromosome"/>
</dbReference>
<keyword evidence="2" id="KW-0175">Coiled coil</keyword>
<sequence>MNLNLNLLLKLIILVEIIIGCTPTTPIPLPLEPPKPRQQVPTTSTQSLNYFQLNTTDYEKEYLLGAGDHLTVEVWGYPELSGQHTIGPDGKITLPLIGSLRVTELSREQVSKLIITRLSPYYTDLSIAVRVDQYAANRILVLGRVARPGEIQFGMTTPTLLEAISLAGGFANASGLPEQAQSLLFTHCAIFRGRDRIVWIELEPLIMGKDLSLNIKLQRNDIIYVPDIEEKLVYVFGEVRNPGAFPLTPSMSFVELLARAGGPTQNAAPDRINVIRPTQGINRPIALKELIVPNKKFDVALQEGDIIYVPTNTITKVNYALQLLNPFTTILGIYSNITSIQANNQRRQLDQEQQRLETERAKLNAIETTNSLE</sequence>
<dbReference type="Pfam" id="PF10531">
    <property type="entry name" value="SLBB"/>
    <property type="match status" value="2"/>
</dbReference>
<dbReference type="InterPro" id="IPR049712">
    <property type="entry name" value="Poly_export"/>
</dbReference>
<dbReference type="Gene3D" id="3.10.560.10">
    <property type="entry name" value="Outer membrane lipoprotein wza domain like"/>
    <property type="match status" value="2"/>
</dbReference>
<proteinExistence type="predicted"/>
<protein>
    <submittedName>
        <fullName evidence="5">Capsular polysaccharide export protein</fullName>
    </submittedName>
</protein>
<evidence type="ECO:0000313" key="6">
    <source>
        <dbReference type="Proteomes" id="UP000031623"/>
    </source>
</evidence>
<dbReference type="PANTHER" id="PTHR33619">
    <property type="entry name" value="POLYSACCHARIDE EXPORT PROTEIN GFCE-RELATED"/>
    <property type="match status" value="1"/>
</dbReference>
<dbReference type="InterPro" id="IPR019554">
    <property type="entry name" value="Soluble_ligand-bd"/>
</dbReference>
<dbReference type="Gene3D" id="3.30.1950.10">
    <property type="entry name" value="wza like domain"/>
    <property type="match status" value="1"/>
</dbReference>
<gene>
    <name evidence="5" type="ORF">THII_1326</name>
</gene>
<dbReference type="KEGG" id="tig:THII_1326"/>
<name>A0A090ACV5_9GAMM</name>
<evidence type="ECO:0000256" key="2">
    <source>
        <dbReference type="SAM" id="Coils"/>
    </source>
</evidence>
<dbReference type="HOGENOM" id="CLU_038343_0_0_6"/>
<evidence type="ECO:0000256" key="1">
    <source>
        <dbReference type="ARBA" id="ARBA00022729"/>
    </source>
</evidence>
<accession>A0A090ACV5</accession>
<dbReference type="AlphaFoldDB" id="A0A090ACV5"/>
<keyword evidence="6" id="KW-1185">Reference proteome</keyword>
<dbReference type="PANTHER" id="PTHR33619:SF3">
    <property type="entry name" value="POLYSACCHARIDE EXPORT PROTEIN GFCE-RELATED"/>
    <property type="match status" value="1"/>
</dbReference>
<evidence type="ECO:0000313" key="5">
    <source>
        <dbReference type="EMBL" id="BAP55623.1"/>
    </source>
</evidence>
<dbReference type="EMBL" id="AP014633">
    <property type="protein sequence ID" value="BAP55623.1"/>
    <property type="molecule type" value="Genomic_DNA"/>
</dbReference>
<dbReference type="InterPro" id="IPR003715">
    <property type="entry name" value="Poly_export_N"/>
</dbReference>
<evidence type="ECO:0000259" key="4">
    <source>
        <dbReference type="Pfam" id="PF10531"/>
    </source>
</evidence>
<evidence type="ECO:0000259" key="3">
    <source>
        <dbReference type="Pfam" id="PF02563"/>
    </source>
</evidence>